<comment type="caution">
    <text evidence="9">The sequence shown here is derived from an EMBL/GenBank/DDBJ whole genome shotgun (WGS) entry which is preliminary data.</text>
</comment>
<sequence>MRRFFLPLIVLIIFIAESIFVDLVHLPFAGEEQFLIPHFLLLTIIFITAYVNQSYGIIYGFIFGFLFDLVYTGVLGIYMFGYSLFAYLVSKALKPLHGSALIILFLGLLSICLLEFYVYGIHLLIGTTSMTLYSFTTLRLLPTLLLNLIAGILLIYPLKRFLVKVKIEQSDE</sequence>
<dbReference type="Pfam" id="PF04093">
    <property type="entry name" value="MreD"/>
    <property type="match status" value="1"/>
</dbReference>
<proteinExistence type="inferred from homology"/>
<keyword evidence="4 8" id="KW-0812">Transmembrane</keyword>
<feature type="transmembrane region" description="Helical" evidence="8">
    <location>
        <begin position="100"/>
        <end position="125"/>
    </location>
</feature>
<evidence type="ECO:0000256" key="2">
    <source>
        <dbReference type="ARBA" id="ARBA00007776"/>
    </source>
</evidence>
<reference evidence="9 10" key="1">
    <citation type="submission" date="2023-03" db="EMBL/GenBank/DDBJ databases">
        <title>Bacillus Genome Sequencing.</title>
        <authorList>
            <person name="Dunlap C."/>
        </authorList>
    </citation>
    <scope>NUCLEOTIDE SEQUENCE [LARGE SCALE GENOMIC DNA]</scope>
    <source>
        <strain evidence="9 10">NRS-1717</strain>
    </source>
</reference>
<organism evidence="9 10">
    <name type="scientific">Metabacillus fastidiosus</name>
    <dbReference type="NCBI Taxonomy" id="1458"/>
    <lineage>
        <taxon>Bacteria</taxon>
        <taxon>Bacillati</taxon>
        <taxon>Bacillota</taxon>
        <taxon>Bacilli</taxon>
        <taxon>Bacillales</taxon>
        <taxon>Bacillaceae</taxon>
        <taxon>Metabacillus</taxon>
    </lineage>
</organism>
<keyword evidence="5" id="KW-0133">Cell shape</keyword>
<dbReference type="Proteomes" id="UP001342826">
    <property type="component" value="Unassembled WGS sequence"/>
</dbReference>
<evidence type="ECO:0000256" key="8">
    <source>
        <dbReference type="SAM" id="Phobius"/>
    </source>
</evidence>
<protein>
    <submittedName>
        <fullName evidence="9">Rod shape-determining protein MreD</fullName>
    </submittedName>
</protein>
<dbReference type="InterPro" id="IPR007227">
    <property type="entry name" value="Cell_shape_determining_MreD"/>
</dbReference>
<keyword evidence="7 8" id="KW-0472">Membrane</keyword>
<dbReference type="NCBIfam" id="TIGR03426">
    <property type="entry name" value="shape_MreD"/>
    <property type="match status" value="1"/>
</dbReference>
<evidence type="ECO:0000256" key="4">
    <source>
        <dbReference type="ARBA" id="ARBA00022692"/>
    </source>
</evidence>
<dbReference type="EMBL" id="JARTFS010000005">
    <property type="protein sequence ID" value="MED4401085.1"/>
    <property type="molecule type" value="Genomic_DNA"/>
</dbReference>
<evidence type="ECO:0000256" key="6">
    <source>
        <dbReference type="ARBA" id="ARBA00022989"/>
    </source>
</evidence>
<accession>A0ABU6NVC7</accession>
<dbReference type="GeneID" id="301142061"/>
<keyword evidence="6 8" id="KW-1133">Transmembrane helix</keyword>
<keyword evidence="3" id="KW-1003">Cell membrane</keyword>
<keyword evidence="10" id="KW-1185">Reference proteome</keyword>
<evidence type="ECO:0000256" key="5">
    <source>
        <dbReference type="ARBA" id="ARBA00022960"/>
    </source>
</evidence>
<name>A0ABU6NVC7_9BACI</name>
<dbReference type="RefSeq" id="WP_066232195.1">
    <property type="nucleotide sequence ID" value="NZ_JARSOS010000043.1"/>
</dbReference>
<feature type="transmembrane region" description="Helical" evidence="8">
    <location>
        <begin position="34"/>
        <end position="51"/>
    </location>
</feature>
<comment type="similarity">
    <text evidence="2">Belongs to the MreD family.</text>
</comment>
<evidence type="ECO:0000256" key="1">
    <source>
        <dbReference type="ARBA" id="ARBA00004651"/>
    </source>
</evidence>
<gene>
    <name evidence="9" type="primary">mreD</name>
    <name evidence="9" type="ORF">P9271_07025</name>
</gene>
<evidence type="ECO:0000313" key="9">
    <source>
        <dbReference type="EMBL" id="MED4401085.1"/>
    </source>
</evidence>
<evidence type="ECO:0000256" key="3">
    <source>
        <dbReference type="ARBA" id="ARBA00022475"/>
    </source>
</evidence>
<feature type="transmembrane region" description="Helical" evidence="8">
    <location>
        <begin position="58"/>
        <end position="80"/>
    </location>
</feature>
<comment type="subcellular location">
    <subcellularLocation>
        <location evidence="1">Cell membrane</location>
        <topology evidence="1">Multi-pass membrane protein</topology>
    </subcellularLocation>
</comment>
<feature type="transmembrane region" description="Helical" evidence="8">
    <location>
        <begin position="137"/>
        <end position="156"/>
    </location>
</feature>
<evidence type="ECO:0000256" key="7">
    <source>
        <dbReference type="ARBA" id="ARBA00023136"/>
    </source>
</evidence>
<evidence type="ECO:0000313" key="10">
    <source>
        <dbReference type="Proteomes" id="UP001342826"/>
    </source>
</evidence>